<comment type="subcellular location">
    <subcellularLocation>
        <location evidence="1">Nucleus</location>
    </subcellularLocation>
</comment>
<dbReference type="PROSITE" id="PS50048">
    <property type="entry name" value="ZN2_CY6_FUNGAL_2"/>
    <property type="match status" value="1"/>
</dbReference>
<dbReference type="InterPro" id="IPR001138">
    <property type="entry name" value="Zn2Cys6_DnaBD"/>
</dbReference>
<feature type="domain" description="Zn(2)-C6 fungal-type" evidence="6">
    <location>
        <begin position="9"/>
        <end position="39"/>
    </location>
</feature>
<dbReference type="CDD" id="cd12148">
    <property type="entry name" value="fungal_TF_MHR"/>
    <property type="match status" value="1"/>
</dbReference>
<evidence type="ECO:0000313" key="7">
    <source>
        <dbReference type="EMBL" id="KXN66229.1"/>
    </source>
</evidence>
<dbReference type="PANTHER" id="PTHR47338">
    <property type="entry name" value="ZN(II)2CYS6 TRANSCRIPTION FACTOR (EUROFUNG)-RELATED"/>
    <property type="match status" value="1"/>
</dbReference>
<evidence type="ECO:0000313" key="8">
    <source>
        <dbReference type="Proteomes" id="UP000070444"/>
    </source>
</evidence>
<organism evidence="7 8">
    <name type="scientific">Conidiobolus coronatus (strain ATCC 28846 / CBS 209.66 / NRRL 28638)</name>
    <name type="common">Delacroixia coronata</name>
    <dbReference type="NCBI Taxonomy" id="796925"/>
    <lineage>
        <taxon>Eukaryota</taxon>
        <taxon>Fungi</taxon>
        <taxon>Fungi incertae sedis</taxon>
        <taxon>Zoopagomycota</taxon>
        <taxon>Entomophthoromycotina</taxon>
        <taxon>Entomophthoromycetes</taxon>
        <taxon>Entomophthorales</taxon>
        <taxon>Ancylistaceae</taxon>
        <taxon>Conidiobolus</taxon>
    </lineage>
</organism>
<dbReference type="InterPro" id="IPR036864">
    <property type="entry name" value="Zn2-C6_fun-type_DNA-bd_sf"/>
</dbReference>
<dbReference type="SMART" id="SM00066">
    <property type="entry name" value="GAL4"/>
    <property type="match status" value="1"/>
</dbReference>
<keyword evidence="2" id="KW-0479">Metal-binding</keyword>
<evidence type="ECO:0000256" key="1">
    <source>
        <dbReference type="ARBA" id="ARBA00004123"/>
    </source>
</evidence>
<protein>
    <recommendedName>
        <fullName evidence="6">Zn(2)-C6 fungal-type domain-containing protein</fullName>
    </recommendedName>
</protein>
<accession>A0A137NU17</accession>
<dbReference type="SUPFAM" id="SSF57701">
    <property type="entry name" value="Zn2/Cys6 DNA-binding domain"/>
    <property type="match status" value="1"/>
</dbReference>
<dbReference type="InterPro" id="IPR050815">
    <property type="entry name" value="TF_fung"/>
</dbReference>
<keyword evidence="4" id="KW-0804">Transcription</keyword>
<evidence type="ECO:0000256" key="4">
    <source>
        <dbReference type="ARBA" id="ARBA00023163"/>
    </source>
</evidence>
<evidence type="ECO:0000256" key="2">
    <source>
        <dbReference type="ARBA" id="ARBA00022723"/>
    </source>
</evidence>
<evidence type="ECO:0000256" key="3">
    <source>
        <dbReference type="ARBA" id="ARBA00023015"/>
    </source>
</evidence>
<evidence type="ECO:0000259" key="6">
    <source>
        <dbReference type="PROSITE" id="PS50048"/>
    </source>
</evidence>
<dbReference type="Pfam" id="PF00172">
    <property type="entry name" value="Zn_clus"/>
    <property type="match status" value="1"/>
</dbReference>
<keyword evidence="8" id="KW-1185">Reference proteome</keyword>
<keyword evidence="5" id="KW-0539">Nucleus</keyword>
<dbReference type="EMBL" id="KQ964752">
    <property type="protein sequence ID" value="KXN66229.1"/>
    <property type="molecule type" value="Genomic_DNA"/>
</dbReference>
<dbReference type="STRING" id="796925.A0A137NU17"/>
<dbReference type="OrthoDB" id="39175at2759"/>
<dbReference type="AlphaFoldDB" id="A0A137NU17"/>
<gene>
    <name evidence="7" type="ORF">CONCODRAFT_11986</name>
</gene>
<evidence type="ECO:0000256" key="5">
    <source>
        <dbReference type="ARBA" id="ARBA00023242"/>
    </source>
</evidence>
<dbReference type="CDD" id="cd00067">
    <property type="entry name" value="GAL4"/>
    <property type="match status" value="1"/>
</dbReference>
<sequence length="533" mass="61362">MNKPESLINCNTCKKRKLKCGRELPECSYCSKRGVLCSYSGQIRRRGAGKERLTSFITKINISSNAWSHKVASGDGEKNGTPAYRFILFQPILQPIDFVDEGFQETVTKIQFNNTQKFQTHILLMLSTQIIDYDSKLIPQLDFFLSKLEVGVFGGLLKFSIHMNQEWIVELLSSSFEEKCISNYFQNFHPMITYISKYKFYTNSNVVCPVLKSVMILAGYSSFIKQSPELLKYLKHVAIVQLGKNMFNVKLTVCQAMFIFSNYLLYLGLGKQSLKYFHQAYLMASALGIDKEMPGLNEMDRDERRWIRFTSYYHDSHLSSTTSIQPLYLFLAPSWTPLNPIYQTNPDSKDPNELLIAECICLTIKCCNIYWIISANLMSKYSQLTLSNPQAFSKDNSTNVTYVLQTLLNHSLIRTLDLHLNLSVKCKSSEELEIVKDFAKMHYGLYHNLIIILNSQFSPVNPTLELDQSTKKQLWSAEILYQITVNESLFCLPMFYHNLCSLSLLYIKLILTHGHEPQLKELFLGKLKQKSLI</sequence>
<dbReference type="GO" id="GO:0005634">
    <property type="term" value="C:nucleus"/>
    <property type="evidence" value="ECO:0007669"/>
    <property type="project" value="UniProtKB-SubCell"/>
</dbReference>
<proteinExistence type="predicted"/>
<reference evidence="7 8" key="1">
    <citation type="journal article" date="2015" name="Genome Biol. Evol.">
        <title>Phylogenomic analyses indicate that early fungi evolved digesting cell walls of algal ancestors of land plants.</title>
        <authorList>
            <person name="Chang Y."/>
            <person name="Wang S."/>
            <person name="Sekimoto S."/>
            <person name="Aerts A.L."/>
            <person name="Choi C."/>
            <person name="Clum A."/>
            <person name="LaButti K.M."/>
            <person name="Lindquist E.A."/>
            <person name="Yee Ngan C."/>
            <person name="Ohm R.A."/>
            <person name="Salamov A.A."/>
            <person name="Grigoriev I.V."/>
            <person name="Spatafora J.W."/>
            <person name="Berbee M.L."/>
        </authorList>
    </citation>
    <scope>NUCLEOTIDE SEQUENCE [LARGE SCALE GENOMIC DNA]</scope>
    <source>
        <strain evidence="7 8">NRRL 28638</strain>
    </source>
</reference>
<dbReference type="GO" id="GO:0000981">
    <property type="term" value="F:DNA-binding transcription factor activity, RNA polymerase II-specific"/>
    <property type="evidence" value="ECO:0007669"/>
    <property type="project" value="InterPro"/>
</dbReference>
<dbReference type="GO" id="GO:0008270">
    <property type="term" value="F:zinc ion binding"/>
    <property type="evidence" value="ECO:0007669"/>
    <property type="project" value="InterPro"/>
</dbReference>
<keyword evidence="3" id="KW-0805">Transcription regulation</keyword>
<name>A0A137NU17_CONC2</name>
<dbReference type="Proteomes" id="UP000070444">
    <property type="component" value="Unassembled WGS sequence"/>
</dbReference>
<dbReference type="Gene3D" id="4.10.240.10">
    <property type="entry name" value="Zn(2)-C6 fungal-type DNA-binding domain"/>
    <property type="match status" value="1"/>
</dbReference>
<dbReference type="PANTHER" id="PTHR47338:SF5">
    <property type="entry name" value="ZN(II)2CYS6 TRANSCRIPTION FACTOR (EUROFUNG)"/>
    <property type="match status" value="1"/>
</dbReference>